<feature type="chain" id="PRO_5044841476" evidence="1">
    <location>
        <begin position="25"/>
        <end position="276"/>
    </location>
</feature>
<proteinExistence type="predicted"/>
<gene>
    <name evidence="2" type="ORF">ACJMK2_018697</name>
</gene>
<dbReference type="Proteomes" id="UP001634394">
    <property type="component" value="Unassembled WGS sequence"/>
</dbReference>
<sequence>MNMMAQRTWTIVTFLSAININVHGTIFSIPVKQEDVFQKMPPEMLKTEIIDLINKHDESGKPFSRESINDLIQTLPKFQNSPALVPKLPAEISKPPELFLLSDLKARAGLLKGSLLDPIEIPVKEFGRQKMPKNHDKLERKNEKLKLPVVNSLLQTLGKIRQKNETRAGNLKALSLPLNTMLSKKFNIKGTRCTSKRCKSLVNKAPKPQCRGKKLNAQKKETIPQKKNLLQTLTSLSLNTKHIKVTCAGFDPRMALTNTFPRRTQRLVKSQTYEKN</sequence>
<evidence type="ECO:0000313" key="3">
    <source>
        <dbReference type="Proteomes" id="UP001634394"/>
    </source>
</evidence>
<evidence type="ECO:0000313" key="2">
    <source>
        <dbReference type="EMBL" id="KAL3847803.1"/>
    </source>
</evidence>
<protein>
    <submittedName>
        <fullName evidence="2">Uncharacterized protein</fullName>
    </submittedName>
</protein>
<comment type="caution">
    <text evidence="2">The sequence shown here is derived from an EMBL/GenBank/DDBJ whole genome shotgun (WGS) entry which is preliminary data.</text>
</comment>
<evidence type="ECO:0000256" key="1">
    <source>
        <dbReference type="SAM" id="SignalP"/>
    </source>
</evidence>
<feature type="signal peptide" evidence="1">
    <location>
        <begin position="1"/>
        <end position="24"/>
    </location>
</feature>
<organism evidence="2 3">
    <name type="scientific">Sinanodonta woodiana</name>
    <name type="common">Chinese pond mussel</name>
    <name type="synonym">Anodonta woodiana</name>
    <dbReference type="NCBI Taxonomy" id="1069815"/>
    <lineage>
        <taxon>Eukaryota</taxon>
        <taxon>Metazoa</taxon>
        <taxon>Spiralia</taxon>
        <taxon>Lophotrochozoa</taxon>
        <taxon>Mollusca</taxon>
        <taxon>Bivalvia</taxon>
        <taxon>Autobranchia</taxon>
        <taxon>Heteroconchia</taxon>
        <taxon>Palaeoheterodonta</taxon>
        <taxon>Unionida</taxon>
        <taxon>Unionoidea</taxon>
        <taxon>Unionidae</taxon>
        <taxon>Unioninae</taxon>
        <taxon>Sinanodonta</taxon>
    </lineage>
</organism>
<keyword evidence="3" id="KW-1185">Reference proteome</keyword>
<dbReference type="EMBL" id="JBJQND010000016">
    <property type="protein sequence ID" value="KAL3847803.1"/>
    <property type="molecule type" value="Genomic_DNA"/>
</dbReference>
<accession>A0ABD3UI52</accession>
<keyword evidence="1" id="KW-0732">Signal</keyword>
<dbReference type="AlphaFoldDB" id="A0ABD3UI52"/>
<reference evidence="2 3" key="1">
    <citation type="submission" date="2024-11" db="EMBL/GenBank/DDBJ databases">
        <title>Chromosome-level genome assembly of the freshwater bivalve Anodonta woodiana.</title>
        <authorList>
            <person name="Chen X."/>
        </authorList>
    </citation>
    <scope>NUCLEOTIDE SEQUENCE [LARGE SCALE GENOMIC DNA]</scope>
    <source>
        <strain evidence="2">MN2024</strain>
        <tissue evidence="2">Gills</tissue>
    </source>
</reference>
<name>A0ABD3UI52_SINWO</name>